<dbReference type="EC" id="3.1.13.1" evidence="8"/>
<organism evidence="10 11">
    <name type="scientific">Anaerococcus martiniensis</name>
    <dbReference type="NCBI Taxonomy" id="3115615"/>
    <lineage>
        <taxon>Bacteria</taxon>
        <taxon>Bacillati</taxon>
        <taxon>Bacillota</taxon>
        <taxon>Tissierellia</taxon>
        <taxon>Tissierellales</taxon>
        <taxon>Peptoniphilaceae</taxon>
        <taxon>Anaerococcus</taxon>
    </lineage>
</organism>
<dbReference type="PROSITE" id="PS01175">
    <property type="entry name" value="RIBONUCLEASE_II"/>
    <property type="match status" value="1"/>
</dbReference>
<dbReference type="CDD" id="cd04471">
    <property type="entry name" value="S1_RNase_R"/>
    <property type="match status" value="1"/>
</dbReference>
<gene>
    <name evidence="8 10" type="primary">rnr</name>
    <name evidence="10" type="ORF">ACCQ41_00320</name>
</gene>
<dbReference type="InterPro" id="IPR003029">
    <property type="entry name" value="S1_domain"/>
</dbReference>
<comment type="similarity">
    <text evidence="8">Belongs to the RNR ribonuclease family. RNase R subfamily.</text>
</comment>
<dbReference type="InterPro" id="IPR013223">
    <property type="entry name" value="RNase_B_OB_dom"/>
</dbReference>
<dbReference type="PANTHER" id="PTHR23355">
    <property type="entry name" value="RIBONUCLEASE"/>
    <property type="match status" value="1"/>
</dbReference>
<comment type="caution">
    <text evidence="10">The sequence shown here is derived from an EMBL/GenBank/DDBJ whole genome shotgun (WGS) entry which is preliminary data.</text>
</comment>
<evidence type="ECO:0000256" key="7">
    <source>
        <dbReference type="ARBA" id="ARBA00022884"/>
    </source>
</evidence>
<dbReference type="Proteomes" id="UP001637996">
    <property type="component" value="Unassembled WGS sequence"/>
</dbReference>
<dbReference type="NCBIfam" id="TIGR02063">
    <property type="entry name" value="RNase_R"/>
    <property type="match status" value="1"/>
</dbReference>
<sequence>MNLKELILNIVNDESYEPITIKELEKYLQADKYTRNAVYDVLRELEKENKLRISHKKRIMPLSDEELSLVGQIQLAQSGYGFFISENKDFKDVFISKDNLNKAFDGDRVKIEITKPAEKGRNAEGRVLEIIERGNTKIVGSYQQSKGFGFVIPDNKSIGQDIYIDKKFSKNAKNKDKVVAEIIKFPKKGNPEGRIVDIIGHKNDKNVDIYSLAAQHGVPYLFSKETKKEVLYLDKEVKDEDTENRTDFRDLFTVTIDGRDSKDFDDAISIDKNGDNYDLYVHIADVSHYVKKGTALDYDAYDRGNSTYLYNVVIPMLPKELSNGICSLNPNVDRLSLSLKMTIDRKGRVIANDFYKAVINSDYRLVYDDVNNFLDGKDQSVYEDELLKEKLLLFNELHKILREKREDRGAIDFNFTESQIDVTDDGKVLNISVHERGSGNKMIEEFMLAANETVATLFGYMDFPFMYRIHEQPSKEKLDGFKRALNTMGYNIRGSELHPKDFQRILEEVEGENEENVINMLMLRTMQKAKYSKKRDIHFGLSTEFYTHFTSPIRRYPDLIVHRLLKSYIENKLTKFNQASLEMSLEKSSEHLSMTERRSEDTERDVEDLMKCKYMRRFIGDEFTGTISSVTDFGIFVELENTVEGLFMYKFSPDRFEYQEESLKAINVDNKKIYSIGDEVKIRVLDVDIYQRNIDFDLLEENETVSEQQESIS</sequence>
<evidence type="ECO:0000256" key="4">
    <source>
        <dbReference type="ARBA" id="ARBA00022722"/>
    </source>
</evidence>
<dbReference type="Pfam" id="PF08206">
    <property type="entry name" value="OB_RNB"/>
    <property type="match status" value="1"/>
</dbReference>
<name>A0ABW9M5I7_9FIRM</name>
<comment type="catalytic activity">
    <reaction evidence="1 8">
        <text>Exonucleolytic cleavage in the 3'- to 5'-direction to yield nucleoside 5'-phosphates.</text>
        <dbReference type="EC" id="3.1.13.1"/>
    </reaction>
</comment>
<keyword evidence="7 8" id="KW-0694">RNA-binding</keyword>
<dbReference type="InterPro" id="IPR040476">
    <property type="entry name" value="CSD2"/>
</dbReference>
<accession>A0ABW9M5I7</accession>
<evidence type="ECO:0000259" key="9">
    <source>
        <dbReference type="PROSITE" id="PS50126"/>
    </source>
</evidence>
<feature type="domain" description="S1 motif" evidence="9">
    <location>
        <begin position="620"/>
        <end position="699"/>
    </location>
</feature>
<dbReference type="SMART" id="SM00955">
    <property type="entry name" value="RNB"/>
    <property type="match status" value="1"/>
</dbReference>
<dbReference type="InterPro" id="IPR011805">
    <property type="entry name" value="RNase_R"/>
</dbReference>
<comment type="subcellular location">
    <subcellularLocation>
        <location evidence="2 8">Cytoplasm</location>
    </subcellularLocation>
</comment>
<dbReference type="InterPro" id="IPR001900">
    <property type="entry name" value="RNase_II/R"/>
</dbReference>
<keyword evidence="5 8" id="KW-0378">Hydrolase</keyword>
<evidence type="ECO:0000256" key="2">
    <source>
        <dbReference type="ARBA" id="ARBA00004496"/>
    </source>
</evidence>
<keyword evidence="3 8" id="KW-0963">Cytoplasm</keyword>
<dbReference type="Pfam" id="PF17876">
    <property type="entry name" value="CSD2"/>
    <property type="match status" value="1"/>
</dbReference>
<evidence type="ECO:0000313" key="11">
    <source>
        <dbReference type="Proteomes" id="UP001637996"/>
    </source>
</evidence>
<dbReference type="GO" id="GO:0008859">
    <property type="term" value="F:exoribonuclease II activity"/>
    <property type="evidence" value="ECO:0007669"/>
    <property type="project" value="UniProtKB-EC"/>
</dbReference>
<dbReference type="InterPro" id="IPR011129">
    <property type="entry name" value="CSD"/>
</dbReference>
<dbReference type="Gene3D" id="2.40.50.140">
    <property type="entry name" value="Nucleic acid-binding proteins"/>
    <property type="match status" value="3"/>
</dbReference>
<dbReference type="SMART" id="SM00357">
    <property type="entry name" value="CSP"/>
    <property type="match status" value="2"/>
</dbReference>
<evidence type="ECO:0000256" key="8">
    <source>
        <dbReference type="HAMAP-Rule" id="MF_01895"/>
    </source>
</evidence>
<dbReference type="InterPro" id="IPR012340">
    <property type="entry name" value="NA-bd_OB-fold"/>
</dbReference>
<dbReference type="SUPFAM" id="SSF50249">
    <property type="entry name" value="Nucleic acid-binding proteins"/>
    <property type="match status" value="4"/>
</dbReference>
<evidence type="ECO:0000256" key="3">
    <source>
        <dbReference type="ARBA" id="ARBA00022490"/>
    </source>
</evidence>
<dbReference type="Pfam" id="PF00575">
    <property type="entry name" value="S1"/>
    <property type="match status" value="1"/>
</dbReference>
<keyword evidence="11" id="KW-1185">Reference proteome</keyword>
<dbReference type="InterPro" id="IPR004476">
    <property type="entry name" value="RNase_II/RNase_R"/>
</dbReference>
<keyword evidence="6 8" id="KW-0269">Exonuclease</keyword>
<dbReference type="InterPro" id="IPR050180">
    <property type="entry name" value="RNR_Ribonuclease"/>
</dbReference>
<evidence type="ECO:0000256" key="6">
    <source>
        <dbReference type="ARBA" id="ARBA00022839"/>
    </source>
</evidence>
<dbReference type="EMBL" id="JBGMEI010000001">
    <property type="protein sequence ID" value="MFO3664706.1"/>
    <property type="molecule type" value="Genomic_DNA"/>
</dbReference>
<dbReference type="NCBIfam" id="TIGR00358">
    <property type="entry name" value="3_prime_RNase"/>
    <property type="match status" value="1"/>
</dbReference>
<dbReference type="Pfam" id="PF00773">
    <property type="entry name" value="RNB"/>
    <property type="match status" value="1"/>
</dbReference>
<dbReference type="PANTHER" id="PTHR23355:SF9">
    <property type="entry name" value="DIS3-LIKE EXONUCLEASE 2"/>
    <property type="match status" value="1"/>
</dbReference>
<keyword evidence="4 8" id="KW-0540">Nuclease</keyword>
<dbReference type="PROSITE" id="PS50126">
    <property type="entry name" value="S1"/>
    <property type="match status" value="1"/>
</dbReference>
<reference evidence="10 11" key="1">
    <citation type="journal article" date="2025" name="Anaerobe">
        <title>Description of Anaerococcus kampingiae sp. nov., Anaerococcus groningensis sp. nov., Anaerococcus martiniensis sp. nov., and Anaerococcus cruorum sp. nov., isolated from human clinical specimens.</title>
        <authorList>
            <person name="Boiten K.E."/>
            <person name="Meijer J."/>
            <person name="van Wezel E.M."/>
            <person name="Veloo A.C.M."/>
        </authorList>
    </citation>
    <scope>NUCLEOTIDE SEQUENCE [LARGE SCALE GENOMIC DNA]</scope>
    <source>
        <strain evidence="10 11">ENR0831</strain>
    </source>
</reference>
<evidence type="ECO:0000256" key="5">
    <source>
        <dbReference type="ARBA" id="ARBA00022801"/>
    </source>
</evidence>
<dbReference type="HAMAP" id="MF_01895">
    <property type="entry name" value="RNase_R"/>
    <property type="match status" value="1"/>
</dbReference>
<evidence type="ECO:0000313" key="10">
    <source>
        <dbReference type="EMBL" id="MFO3664706.1"/>
    </source>
</evidence>
<dbReference type="InterPro" id="IPR022966">
    <property type="entry name" value="RNase_II/R_CS"/>
</dbReference>
<proteinExistence type="inferred from homology"/>
<dbReference type="RefSeq" id="WP_410030497.1">
    <property type="nucleotide sequence ID" value="NZ_JBGMEI010000001.1"/>
</dbReference>
<evidence type="ECO:0000256" key="1">
    <source>
        <dbReference type="ARBA" id="ARBA00001849"/>
    </source>
</evidence>
<protein>
    <recommendedName>
        <fullName evidence="8">Ribonuclease R</fullName>
        <shortName evidence="8">RNase R</shortName>
        <ecNumber evidence="8">3.1.13.1</ecNumber>
    </recommendedName>
</protein>
<comment type="function">
    <text evidence="8">3'-5' exoribonuclease that releases 5'-nucleoside monophosphates and is involved in maturation of structured RNAs.</text>
</comment>
<dbReference type="SMART" id="SM00316">
    <property type="entry name" value="S1"/>
    <property type="match status" value="1"/>
</dbReference>